<keyword evidence="3" id="KW-0175">Coiled coil</keyword>
<dbReference type="CDD" id="cd01068">
    <property type="entry name" value="globin_sensor"/>
    <property type="match status" value="1"/>
</dbReference>
<reference evidence="5 6" key="1">
    <citation type="submission" date="2016-04" db="EMBL/GenBank/DDBJ databases">
        <title>Draft genome sequence of Aeribacillus pallidus 8m3 from petroleum reservoir.</title>
        <authorList>
            <person name="Poltaraus A.B."/>
            <person name="Nazina T.N."/>
            <person name="Tourova T.P."/>
            <person name="Malakho S.M."/>
            <person name="Korshunova A.V."/>
            <person name="Sokolova D.S."/>
        </authorList>
    </citation>
    <scope>NUCLEOTIDE SEQUENCE [LARGE SCALE GENOMIC DNA]</scope>
    <source>
        <strain evidence="5 6">8m3</strain>
    </source>
</reference>
<protein>
    <recommendedName>
        <fullName evidence="4">Methyl-accepting transducer domain-containing protein</fullName>
    </recommendedName>
</protein>
<keyword evidence="6" id="KW-1185">Reference proteome</keyword>
<evidence type="ECO:0000313" key="5">
    <source>
        <dbReference type="EMBL" id="KZN97017.1"/>
    </source>
</evidence>
<gene>
    <name evidence="5" type="ORF">AZI98_05485</name>
</gene>
<name>A0A161ZUS9_9BACI</name>
<dbReference type="RefSeq" id="WP_063387275.1">
    <property type="nucleotide sequence ID" value="NZ_LWBR01000013.1"/>
</dbReference>
<keyword evidence="1 2" id="KW-0807">Transducer</keyword>
<comment type="caution">
    <text evidence="5">The sequence shown here is derived from an EMBL/GenBank/DDBJ whole genome shotgun (WGS) entry which is preliminary data.</text>
</comment>
<dbReference type="GO" id="GO:0007165">
    <property type="term" value="P:signal transduction"/>
    <property type="evidence" value="ECO:0007669"/>
    <property type="project" value="UniProtKB-KW"/>
</dbReference>
<dbReference type="GO" id="GO:0019825">
    <property type="term" value="F:oxygen binding"/>
    <property type="evidence" value="ECO:0007669"/>
    <property type="project" value="InterPro"/>
</dbReference>
<dbReference type="STRING" id="33936.AZI98_05485"/>
<dbReference type="SUPFAM" id="SSF46458">
    <property type="entry name" value="Globin-like"/>
    <property type="match status" value="1"/>
</dbReference>
<dbReference type="EMBL" id="LWBR01000013">
    <property type="protein sequence ID" value="KZN97017.1"/>
    <property type="molecule type" value="Genomic_DNA"/>
</dbReference>
<evidence type="ECO:0000256" key="2">
    <source>
        <dbReference type="PROSITE-ProRule" id="PRU00284"/>
    </source>
</evidence>
<dbReference type="Gene3D" id="1.10.490.10">
    <property type="entry name" value="Globins"/>
    <property type="match status" value="1"/>
</dbReference>
<feature type="coiled-coil region" evidence="3">
    <location>
        <begin position="173"/>
        <end position="204"/>
    </location>
</feature>
<dbReference type="SUPFAM" id="SSF58104">
    <property type="entry name" value="Methyl-accepting chemotaxis protein (MCP) signaling domain"/>
    <property type="match status" value="1"/>
</dbReference>
<dbReference type="Proteomes" id="UP000076476">
    <property type="component" value="Unassembled WGS sequence"/>
</dbReference>
<dbReference type="PANTHER" id="PTHR32089">
    <property type="entry name" value="METHYL-ACCEPTING CHEMOTAXIS PROTEIN MCPB"/>
    <property type="match status" value="1"/>
</dbReference>
<dbReference type="InterPro" id="IPR044398">
    <property type="entry name" value="Globin-sensor_dom"/>
</dbReference>
<evidence type="ECO:0000313" key="6">
    <source>
        <dbReference type="Proteomes" id="UP000076476"/>
    </source>
</evidence>
<dbReference type="Pfam" id="PF11563">
    <property type="entry name" value="Protoglobin"/>
    <property type="match status" value="1"/>
</dbReference>
<organism evidence="5 6">
    <name type="scientific">Aeribacillus pallidus</name>
    <dbReference type="NCBI Taxonomy" id="33936"/>
    <lineage>
        <taxon>Bacteria</taxon>
        <taxon>Bacillati</taxon>
        <taxon>Bacillota</taxon>
        <taxon>Bacilli</taxon>
        <taxon>Bacillales</taxon>
        <taxon>Bacillaceae</taxon>
        <taxon>Aeribacillus</taxon>
    </lineage>
</organism>
<feature type="domain" description="Methyl-accepting transducer" evidence="4">
    <location>
        <begin position="196"/>
        <end position="416"/>
    </location>
</feature>
<dbReference type="Gene3D" id="1.10.287.950">
    <property type="entry name" value="Methyl-accepting chemotaxis protein"/>
    <property type="match status" value="1"/>
</dbReference>
<proteinExistence type="predicted"/>
<dbReference type="PROSITE" id="PS50111">
    <property type="entry name" value="CHEMOTAXIS_TRANSDUC_2"/>
    <property type="match status" value="1"/>
</dbReference>
<dbReference type="InterPro" id="IPR004089">
    <property type="entry name" value="MCPsignal_dom"/>
</dbReference>
<dbReference type="Pfam" id="PF00015">
    <property type="entry name" value="MCPsignal"/>
    <property type="match status" value="1"/>
</dbReference>
<evidence type="ECO:0000256" key="3">
    <source>
        <dbReference type="SAM" id="Coils"/>
    </source>
</evidence>
<dbReference type="AlphaFoldDB" id="A0A161ZUS9"/>
<dbReference type="GO" id="GO:0016020">
    <property type="term" value="C:membrane"/>
    <property type="evidence" value="ECO:0007669"/>
    <property type="project" value="InterPro"/>
</dbReference>
<dbReference type="SMART" id="SM00283">
    <property type="entry name" value="MA"/>
    <property type="match status" value="1"/>
</dbReference>
<dbReference type="InterPro" id="IPR009050">
    <property type="entry name" value="Globin-like_sf"/>
</dbReference>
<dbReference type="GO" id="GO:0020037">
    <property type="term" value="F:heme binding"/>
    <property type="evidence" value="ECO:0007669"/>
    <property type="project" value="InterPro"/>
</dbReference>
<dbReference type="PANTHER" id="PTHR32089:SF118">
    <property type="entry name" value="HEME-BASED AEROTACTIC TRANSDUCER HEMAT"/>
    <property type="match status" value="1"/>
</dbReference>
<dbReference type="InterPro" id="IPR012292">
    <property type="entry name" value="Globin/Proto"/>
</dbReference>
<accession>A0A161ZUS9</accession>
<evidence type="ECO:0000259" key="4">
    <source>
        <dbReference type="PROSITE" id="PS50111"/>
    </source>
</evidence>
<sequence length="429" mass="49114">MFKKRKQVPSIFEKQVDLQQVKLEVTDEKYQRQLAMVGLTKDDLICTLILKDAIEENIKFIIDAFYDALHQEQFLIDIINKYSSIEKQKERLKKHVLLMFSGSLTDEDITRMKRIAVAHVRIGLDTIWYMSSFQQLQKSIFSVVAKACPSKEDYHKAVVTIAKMLNFEQQIVLEAYNEEYLKRRQKIEKEKQELHENIAQTSIRLADLIESANSAIQKINERSKQFALIAVDRFETAASTEAEVSSRREDLNFHSGLMVNIKERTDDIALKIKSLEQTSEKINHVVSIVTSIAEQTNLLALNAAIESARAGEYGKGFAVVASEVRKLAEETKNSVLGVSNLIEEIRAKINDTASSIVEVTELTSNGSQRMKEMNQFFDNILYAFDKNKEQTEKTKNELENFAEIIDDITNFIAQINETSEHLKKLANHI</sequence>
<dbReference type="InterPro" id="IPR039379">
    <property type="entry name" value="Protoglobin_sensor_dom"/>
</dbReference>
<evidence type="ECO:0000256" key="1">
    <source>
        <dbReference type="ARBA" id="ARBA00023224"/>
    </source>
</evidence>